<dbReference type="EMBL" id="AKIJ01000001">
    <property type="protein sequence ID" value="KFG27040.1"/>
    <property type="molecule type" value="Genomic_DNA"/>
</dbReference>
<name>A0A086J4H2_NEMA1</name>
<evidence type="ECO:0000313" key="1">
    <source>
        <dbReference type="EMBL" id="KFG27040.1"/>
    </source>
</evidence>
<keyword evidence="2" id="KW-1185">Reference proteome</keyword>
<accession>A0A086J4H2</accession>
<proteinExistence type="predicted"/>
<dbReference type="RefSeq" id="XP_052905595.1">
    <property type="nucleotide sequence ID" value="XM_053047770.1"/>
</dbReference>
<dbReference type="GeneID" id="77675085"/>
<dbReference type="HOGENOM" id="CLU_2455266_0_0_1"/>
<comment type="caution">
    <text evidence="1">The sequence shown here is derived from an EMBL/GenBank/DDBJ whole genome shotgun (WGS) entry which is preliminary data.</text>
</comment>
<sequence>MHTQILSQLKGIKERLANLAAQRRCIPNTLEEFFPFGSAVDLLRKIENEENYLYVEAAKLKEKLSLHSTGPGKTSLSPEVWTMIYPENL</sequence>
<dbReference type="Proteomes" id="UP000054524">
    <property type="component" value="Unassembled WGS sequence"/>
</dbReference>
<organism evidence="1 2">
    <name type="scientific">Nematocida ausubeli (strain ATCC PRA-371 / ERTm2)</name>
    <name type="common">Nematode killer fungus</name>
    <dbReference type="NCBI Taxonomy" id="1913371"/>
    <lineage>
        <taxon>Eukaryota</taxon>
        <taxon>Fungi</taxon>
        <taxon>Fungi incertae sedis</taxon>
        <taxon>Microsporidia</taxon>
        <taxon>Nematocida</taxon>
    </lineage>
</organism>
<evidence type="ECO:0000313" key="2">
    <source>
        <dbReference type="Proteomes" id="UP000054524"/>
    </source>
</evidence>
<gene>
    <name evidence="1" type="ORF">NESG_00112</name>
</gene>
<reference evidence="1 2" key="1">
    <citation type="journal article" date="2014" name="Genome Announc.">
        <title>Genome Sequence of the Microsporidian Species Nematocida sp1 Strain ERTm6 (ATCC PRA-372).</title>
        <authorList>
            <person name="Bakowski M.A."/>
            <person name="Priest M."/>
            <person name="Young S."/>
            <person name="Cuomo C.A."/>
            <person name="Troemel E.R."/>
        </authorList>
    </citation>
    <scope>NUCLEOTIDE SEQUENCE [LARGE SCALE GENOMIC DNA]</scope>
    <source>
        <strain evidence="1 2">ERTm6</strain>
    </source>
</reference>
<protein>
    <submittedName>
        <fullName evidence="1">Uncharacterized protein</fullName>
    </submittedName>
</protein>
<dbReference type="AlphaFoldDB" id="A0A086J4H2"/>